<organism evidence="1">
    <name type="scientific">marine sediment metagenome</name>
    <dbReference type="NCBI Taxonomy" id="412755"/>
    <lineage>
        <taxon>unclassified sequences</taxon>
        <taxon>metagenomes</taxon>
        <taxon>ecological metagenomes</taxon>
    </lineage>
</organism>
<dbReference type="AlphaFoldDB" id="X1H0C5"/>
<sequence>AARDAGLEVIKTTTFLACLGSVIAFKKGSAGLAFLGEAPGELLLASFEAGAKIGGAGRGRASVLTAEKAVESHIDAFNRFLLQDLEANRFR</sequence>
<protein>
    <submittedName>
        <fullName evidence="1">Uncharacterized protein</fullName>
    </submittedName>
</protein>
<proteinExistence type="predicted"/>
<name>X1H0C5_9ZZZZ</name>
<reference evidence="1" key="1">
    <citation type="journal article" date="2014" name="Front. Microbiol.">
        <title>High frequency of phylogenetically diverse reductive dehalogenase-homologous genes in deep subseafloor sedimentary metagenomes.</title>
        <authorList>
            <person name="Kawai M."/>
            <person name="Futagami T."/>
            <person name="Toyoda A."/>
            <person name="Takaki Y."/>
            <person name="Nishi S."/>
            <person name="Hori S."/>
            <person name="Arai W."/>
            <person name="Tsubouchi T."/>
            <person name="Morono Y."/>
            <person name="Uchiyama I."/>
            <person name="Ito T."/>
            <person name="Fujiyama A."/>
            <person name="Inagaki F."/>
            <person name="Takami H."/>
        </authorList>
    </citation>
    <scope>NUCLEOTIDE SEQUENCE</scope>
    <source>
        <strain evidence="1">Expedition CK06-06</strain>
    </source>
</reference>
<dbReference type="EMBL" id="BARU01015308">
    <property type="protein sequence ID" value="GAH50535.1"/>
    <property type="molecule type" value="Genomic_DNA"/>
</dbReference>
<accession>X1H0C5</accession>
<gene>
    <name evidence="1" type="ORF">S03H2_26414</name>
</gene>
<feature type="non-terminal residue" evidence="1">
    <location>
        <position position="1"/>
    </location>
</feature>
<comment type="caution">
    <text evidence="1">The sequence shown here is derived from an EMBL/GenBank/DDBJ whole genome shotgun (WGS) entry which is preliminary data.</text>
</comment>
<evidence type="ECO:0000313" key="1">
    <source>
        <dbReference type="EMBL" id="GAH50535.1"/>
    </source>
</evidence>